<dbReference type="Proteomes" id="UP000005801">
    <property type="component" value="Unassembled WGS sequence"/>
</dbReference>
<accession>A6FZ24</accession>
<dbReference type="RefSeq" id="WP_006969723.1">
    <property type="nucleotide sequence ID" value="NZ_ABCS01000005.1"/>
</dbReference>
<gene>
    <name evidence="2" type="ORF">PPSIR1_30225</name>
</gene>
<feature type="domain" description="Cupin type-2" evidence="1">
    <location>
        <begin position="41"/>
        <end position="109"/>
    </location>
</feature>
<evidence type="ECO:0000313" key="3">
    <source>
        <dbReference type="Proteomes" id="UP000005801"/>
    </source>
</evidence>
<protein>
    <recommendedName>
        <fullName evidence="1">Cupin type-2 domain-containing protein</fullName>
    </recommendedName>
</protein>
<dbReference type="OrthoDB" id="9802489at2"/>
<evidence type="ECO:0000313" key="2">
    <source>
        <dbReference type="EMBL" id="EDM81179.1"/>
    </source>
</evidence>
<proteinExistence type="predicted"/>
<dbReference type="InterPro" id="IPR013096">
    <property type="entry name" value="Cupin_2"/>
</dbReference>
<comment type="caution">
    <text evidence="2">The sequence shown here is derived from an EMBL/GenBank/DDBJ whole genome shotgun (WGS) entry which is preliminary data.</text>
</comment>
<dbReference type="EMBL" id="ABCS01000005">
    <property type="protein sequence ID" value="EDM81179.1"/>
    <property type="molecule type" value="Genomic_DNA"/>
</dbReference>
<dbReference type="Gene3D" id="2.60.120.10">
    <property type="entry name" value="Jelly Rolls"/>
    <property type="match status" value="1"/>
</dbReference>
<dbReference type="STRING" id="391625.PPSIR1_30225"/>
<keyword evidence="3" id="KW-1185">Reference proteome</keyword>
<name>A6FZ24_9BACT</name>
<dbReference type="SUPFAM" id="SSF51182">
    <property type="entry name" value="RmlC-like cupins"/>
    <property type="match status" value="1"/>
</dbReference>
<dbReference type="Pfam" id="PF07883">
    <property type="entry name" value="Cupin_2"/>
    <property type="match status" value="1"/>
</dbReference>
<evidence type="ECO:0000259" key="1">
    <source>
        <dbReference type="Pfam" id="PF07883"/>
    </source>
</evidence>
<sequence length="119" mass="12791">MKIQGKGAPDPRRDLFGGHGRVDVWNLLRRQAPPFAAVLACELEAGGRVGRHVQEHYPEIVVGIEGLGEAVVGKQQHALRPGDVVYLALGETLELINHSDDAPLQYLIIKAALPVASDG</sequence>
<dbReference type="AlphaFoldDB" id="A6FZ24"/>
<dbReference type="InterPro" id="IPR014710">
    <property type="entry name" value="RmlC-like_jellyroll"/>
</dbReference>
<dbReference type="InterPro" id="IPR011051">
    <property type="entry name" value="RmlC_Cupin_sf"/>
</dbReference>
<organism evidence="2 3">
    <name type="scientific">Plesiocystis pacifica SIR-1</name>
    <dbReference type="NCBI Taxonomy" id="391625"/>
    <lineage>
        <taxon>Bacteria</taxon>
        <taxon>Pseudomonadati</taxon>
        <taxon>Myxococcota</taxon>
        <taxon>Polyangia</taxon>
        <taxon>Nannocystales</taxon>
        <taxon>Nannocystaceae</taxon>
        <taxon>Plesiocystis</taxon>
    </lineage>
</organism>
<reference evidence="2 3" key="1">
    <citation type="submission" date="2007-06" db="EMBL/GenBank/DDBJ databases">
        <authorList>
            <person name="Shimkets L."/>
            <person name="Ferriera S."/>
            <person name="Johnson J."/>
            <person name="Kravitz S."/>
            <person name="Beeson K."/>
            <person name="Sutton G."/>
            <person name="Rogers Y.-H."/>
            <person name="Friedman R."/>
            <person name="Frazier M."/>
            <person name="Venter J.C."/>
        </authorList>
    </citation>
    <scope>NUCLEOTIDE SEQUENCE [LARGE SCALE GENOMIC DNA]</scope>
    <source>
        <strain evidence="2 3">SIR-1</strain>
    </source>
</reference>